<dbReference type="WBParaSite" id="maker-uti_cns_0007508-snap-gene-0.3-mRNA-1">
    <property type="protein sequence ID" value="maker-uti_cns_0007508-snap-gene-0.3-mRNA-1"/>
    <property type="gene ID" value="maker-uti_cns_0007508-snap-gene-0.3"/>
</dbReference>
<organism evidence="1 2">
    <name type="scientific">Macrostomum lignano</name>
    <dbReference type="NCBI Taxonomy" id="282301"/>
    <lineage>
        <taxon>Eukaryota</taxon>
        <taxon>Metazoa</taxon>
        <taxon>Spiralia</taxon>
        <taxon>Lophotrochozoa</taxon>
        <taxon>Platyhelminthes</taxon>
        <taxon>Rhabditophora</taxon>
        <taxon>Macrostomorpha</taxon>
        <taxon>Macrostomida</taxon>
        <taxon>Macrostomidae</taxon>
        <taxon>Macrostomum</taxon>
    </lineage>
</organism>
<name>A0A1I8HSG2_9PLAT</name>
<dbReference type="AlphaFoldDB" id="A0A1I8HSG2"/>
<sequence>MSRPESARLSDAALLPRHIRHRRPVGRRLRRRIRRLPASSCRGKPAVAVLVLRLRVCGWLGLLCAALALAAGVRLPDLRLLRGQLLSAGGVAALADGQRAQLGGSAGLPANCQDQPEKHSDCYC</sequence>
<accession>A0A1I8HSG2</accession>
<keyword evidence="1" id="KW-1185">Reference proteome</keyword>
<reference evidence="2" key="1">
    <citation type="submission" date="2016-11" db="UniProtKB">
        <authorList>
            <consortium name="WormBaseParasite"/>
        </authorList>
    </citation>
    <scope>IDENTIFICATION</scope>
</reference>
<evidence type="ECO:0000313" key="1">
    <source>
        <dbReference type="Proteomes" id="UP000095280"/>
    </source>
</evidence>
<dbReference type="Proteomes" id="UP000095280">
    <property type="component" value="Unplaced"/>
</dbReference>
<proteinExistence type="predicted"/>
<evidence type="ECO:0000313" key="2">
    <source>
        <dbReference type="WBParaSite" id="maker-uti_cns_0007508-snap-gene-0.3-mRNA-1"/>
    </source>
</evidence>
<protein>
    <submittedName>
        <fullName evidence="2">Transmembrane protein</fullName>
    </submittedName>
</protein>